<reference evidence="2" key="2">
    <citation type="journal article" date="2021" name="PeerJ">
        <title>Extensive microbial diversity within the chicken gut microbiome revealed by metagenomics and culture.</title>
        <authorList>
            <person name="Gilroy R."/>
            <person name="Ravi A."/>
            <person name="Getino M."/>
            <person name="Pursley I."/>
            <person name="Horton D.L."/>
            <person name="Alikhan N.F."/>
            <person name="Baker D."/>
            <person name="Gharbi K."/>
            <person name="Hall N."/>
            <person name="Watson M."/>
            <person name="Adriaenssens E.M."/>
            <person name="Foster-Nyarko E."/>
            <person name="Jarju S."/>
            <person name="Secka A."/>
            <person name="Antonio M."/>
            <person name="Oren A."/>
            <person name="Chaudhuri R.R."/>
            <person name="La Ragione R."/>
            <person name="Hildebrand F."/>
            <person name="Pallen M.J."/>
        </authorList>
    </citation>
    <scope>NUCLEOTIDE SEQUENCE</scope>
    <source>
        <strain evidence="2">ChiGjej2B2-16831</strain>
    </source>
</reference>
<reference evidence="2" key="1">
    <citation type="submission" date="2020-10" db="EMBL/GenBank/DDBJ databases">
        <authorList>
            <person name="Gilroy R."/>
        </authorList>
    </citation>
    <scope>NUCLEOTIDE SEQUENCE</scope>
    <source>
        <strain evidence="2">ChiGjej2B2-16831</strain>
    </source>
</reference>
<keyword evidence="1" id="KW-0812">Transmembrane</keyword>
<evidence type="ECO:0000313" key="3">
    <source>
        <dbReference type="Proteomes" id="UP000824128"/>
    </source>
</evidence>
<feature type="transmembrane region" description="Helical" evidence="1">
    <location>
        <begin position="150"/>
        <end position="172"/>
    </location>
</feature>
<evidence type="ECO:0000256" key="1">
    <source>
        <dbReference type="SAM" id="Phobius"/>
    </source>
</evidence>
<dbReference type="Proteomes" id="UP000824128">
    <property type="component" value="Unassembled WGS sequence"/>
</dbReference>
<gene>
    <name evidence="2" type="ORF">IAD24_03405</name>
</gene>
<feature type="transmembrane region" description="Helical" evidence="1">
    <location>
        <begin position="118"/>
        <end position="135"/>
    </location>
</feature>
<proteinExistence type="predicted"/>
<name>A0A9D1N305_9FIRM</name>
<feature type="transmembrane region" description="Helical" evidence="1">
    <location>
        <begin position="86"/>
        <end position="106"/>
    </location>
</feature>
<keyword evidence="1" id="KW-0472">Membrane</keyword>
<feature type="non-terminal residue" evidence="2">
    <location>
        <position position="1"/>
    </location>
</feature>
<sequence>RARRARWKRRGALALAVAGAYLLLYLAGRLADGNLSQRTVLEVLFGRDDPAAGGYLFGWLLSRRLLLASFAASVLPALLGAPRLSLAALAGCLLGLLLGEAFGPVPGGAALGHGHCGWAIWCGVSLFSLAFGALLERRCRRGMALRSRRFLLWCAAFLLCAALVCLLAHLGAAPPAGY</sequence>
<organism evidence="2 3">
    <name type="scientific">Candidatus Aphodomorpha intestinavium</name>
    <dbReference type="NCBI Taxonomy" id="2840672"/>
    <lineage>
        <taxon>Bacteria</taxon>
        <taxon>Bacillati</taxon>
        <taxon>Bacillota</taxon>
        <taxon>Clostridia</taxon>
        <taxon>Eubacteriales</taxon>
        <taxon>Candidatus Aphodomorpha</taxon>
    </lineage>
</organism>
<accession>A0A9D1N305</accession>
<protein>
    <submittedName>
        <fullName evidence="2">Uncharacterized protein</fullName>
    </submittedName>
</protein>
<dbReference type="EMBL" id="DVNZ01000108">
    <property type="protein sequence ID" value="HIU94184.1"/>
    <property type="molecule type" value="Genomic_DNA"/>
</dbReference>
<dbReference type="AlphaFoldDB" id="A0A9D1N305"/>
<keyword evidence="1" id="KW-1133">Transmembrane helix</keyword>
<comment type="caution">
    <text evidence="2">The sequence shown here is derived from an EMBL/GenBank/DDBJ whole genome shotgun (WGS) entry which is preliminary data.</text>
</comment>
<feature type="transmembrane region" description="Helical" evidence="1">
    <location>
        <begin position="55"/>
        <end position="79"/>
    </location>
</feature>
<evidence type="ECO:0000313" key="2">
    <source>
        <dbReference type="EMBL" id="HIU94184.1"/>
    </source>
</evidence>